<dbReference type="VEuPathDB" id="TriTrypDB:LdBPK_364900.1"/>
<protein>
    <submittedName>
        <fullName evidence="7">Cytochrome b5-like Heme/Steroid binding domain family protein</fullName>
    </submittedName>
</protein>
<evidence type="ECO:0000256" key="2">
    <source>
        <dbReference type="ARBA" id="ARBA00022723"/>
    </source>
</evidence>
<keyword evidence="2" id="KW-0479">Metal-binding</keyword>
<dbReference type="InterPro" id="IPR050668">
    <property type="entry name" value="Cytochrome_b5"/>
</dbReference>
<dbReference type="InterPro" id="IPR036400">
    <property type="entry name" value="Cyt_B5-like_heme/steroid_sf"/>
</dbReference>
<comment type="caution">
    <text evidence="7">The sequence shown here is derived from an EMBL/GenBank/DDBJ whole genome shotgun (WGS) entry which is preliminary data.</text>
</comment>
<dbReference type="InterPro" id="IPR001199">
    <property type="entry name" value="Cyt_B5-like_heme/steroid-bd"/>
</dbReference>
<feature type="coiled-coil region" evidence="5">
    <location>
        <begin position="4"/>
        <end position="31"/>
    </location>
</feature>
<keyword evidence="5" id="KW-0175">Coiled coil</keyword>
<evidence type="ECO:0000256" key="3">
    <source>
        <dbReference type="ARBA" id="ARBA00023004"/>
    </source>
</evidence>
<keyword evidence="1" id="KW-0349">Heme</keyword>
<dbReference type="GO" id="GO:0046872">
    <property type="term" value="F:metal ion binding"/>
    <property type="evidence" value="ECO:0007669"/>
    <property type="project" value="UniProtKB-KW"/>
</dbReference>
<dbReference type="GO" id="GO:0016020">
    <property type="term" value="C:membrane"/>
    <property type="evidence" value="ECO:0007669"/>
    <property type="project" value="TreeGrafter"/>
</dbReference>
<dbReference type="EMBL" id="RHLD01000002">
    <property type="protein sequence ID" value="TPP41976.1"/>
    <property type="molecule type" value="Genomic_DNA"/>
</dbReference>
<feature type="domain" description="Cytochrome b5 heme-binding" evidence="6">
    <location>
        <begin position="106"/>
        <end position="183"/>
    </location>
</feature>
<dbReference type="VEuPathDB" id="TriTrypDB:LdCL_360056100"/>
<name>A0A504WZ44_LEIDO</name>
<dbReference type="Gene3D" id="3.10.120.10">
    <property type="entry name" value="Cytochrome b5-like heme/steroid binding domain"/>
    <property type="match status" value="1"/>
</dbReference>
<comment type="similarity">
    <text evidence="4">Belongs to the cytochrome b5 family.</text>
</comment>
<dbReference type="PANTHER" id="PTHR19359">
    <property type="entry name" value="CYTOCHROME B5"/>
    <property type="match status" value="1"/>
</dbReference>
<dbReference type="VEuPathDB" id="TriTrypDB:LDHU3_36.6580"/>
<evidence type="ECO:0000313" key="8">
    <source>
        <dbReference type="Proteomes" id="UP000318821"/>
    </source>
</evidence>
<accession>A0A504WZ44</accession>
<gene>
    <name evidence="7" type="ORF">CGC20_27590</name>
</gene>
<dbReference type="Proteomes" id="UP000318821">
    <property type="component" value="Unassembled WGS sequence"/>
</dbReference>
<organism evidence="7 8">
    <name type="scientific">Leishmania donovani</name>
    <dbReference type="NCBI Taxonomy" id="5661"/>
    <lineage>
        <taxon>Eukaryota</taxon>
        <taxon>Discoba</taxon>
        <taxon>Euglenozoa</taxon>
        <taxon>Kinetoplastea</taxon>
        <taxon>Metakinetoplastina</taxon>
        <taxon>Trypanosomatida</taxon>
        <taxon>Trypanosomatidae</taxon>
        <taxon>Leishmaniinae</taxon>
        <taxon>Leishmania</taxon>
    </lineage>
</organism>
<dbReference type="VEuPathDB" id="TriTrypDB:LdCL_360056200"/>
<dbReference type="SUPFAM" id="SSF55856">
    <property type="entry name" value="Cytochrome b5-like heme/steroid binding domain"/>
    <property type="match status" value="1"/>
</dbReference>
<dbReference type="VEuPathDB" id="TriTrypDB:LDHU3_36.6590"/>
<evidence type="ECO:0000313" key="7">
    <source>
        <dbReference type="EMBL" id="TPP41976.1"/>
    </source>
</evidence>
<dbReference type="PROSITE" id="PS50255">
    <property type="entry name" value="CYTOCHROME_B5_2"/>
    <property type="match status" value="1"/>
</dbReference>
<keyword evidence="3" id="KW-0408">Iron</keyword>
<dbReference type="Pfam" id="PF00173">
    <property type="entry name" value="Cyt-b5"/>
    <property type="match status" value="1"/>
</dbReference>
<evidence type="ECO:0000259" key="6">
    <source>
        <dbReference type="PROSITE" id="PS50255"/>
    </source>
</evidence>
<sequence>MSAEQHTEAQVSELEKRATSAEKQLQALRVKLEDGAGAAASGAKLEARLRELLKLMSEDRDECEMIRAQRDELMEENARLRAQVMKGEYRIKHLLRTIEEIEQAAMKEYTREEVAMHCTSQDYWVIVDRHVYHLDAEFVTTLHPGGLIILESAGKDGSVMFHEHHNLERVRPILEEYCIGKLKK</sequence>
<dbReference type="PANTHER" id="PTHR19359:SF95">
    <property type="entry name" value="CYTOCHROME B5 TYPE B"/>
    <property type="match status" value="1"/>
</dbReference>
<dbReference type="SMART" id="SM01117">
    <property type="entry name" value="Cyt-b5"/>
    <property type="match status" value="1"/>
</dbReference>
<proteinExistence type="inferred from homology"/>
<dbReference type="GO" id="GO:0020037">
    <property type="term" value="F:heme binding"/>
    <property type="evidence" value="ECO:0007669"/>
    <property type="project" value="TreeGrafter"/>
</dbReference>
<reference evidence="8" key="1">
    <citation type="submission" date="2019-02" db="EMBL/GenBank/DDBJ databases">
        <title>FDA dAtabase for Regulatory Grade micrObial Sequences (FDA-ARGOS): Supporting development and validation of Infectious Disease Dx tests.</title>
        <authorList>
            <person name="Duncan R."/>
            <person name="Fisher C."/>
            <person name="Tallon L."/>
            <person name="Sadzewicz L."/>
            <person name="Sengamalay N."/>
            <person name="Ott S."/>
            <person name="Godinez A."/>
            <person name="Nagaraj S."/>
            <person name="Vavikolanu K."/>
            <person name="Vyas G."/>
            <person name="Nadendla S."/>
            <person name="Aluvathingal J."/>
            <person name="Sichtig H."/>
        </authorList>
    </citation>
    <scope>NUCLEOTIDE SEQUENCE [LARGE SCALE GENOMIC DNA]</scope>
    <source>
        <strain evidence="8">FDAARGOS_360</strain>
    </source>
</reference>
<evidence type="ECO:0000256" key="1">
    <source>
        <dbReference type="ARBA" id="ARBA00022617"/>
    </source>
</evidence>
<feature type="coiled-coil region" evidence="5">
    <location>
        <begin position="56"/>
        <end position="83"/>
    </location>
</feature>
<dbReference type="AlphaFoldDB" id="A0A504WZ44"/>
<dbReference type="VEuPathDB" id="TriTrypDB:LdBPK_364910.1"/>
<evidence type="ECO:0000256" key="4">
    <source>
        <dbReference type="ARBA" id="ARBA00038168"/>
    </source>
</evidence>
<evidence type="ECO:0000256" key="5">
    <source>
        <dbReference type="SAM" id="Coils"/>
    </source>
</evidence>